<accession>A0AB38C7G4</accession>
<dbReference type="AlphaFoldDB" id="A0AB38C7G4"/>
<evidence type="ECO:0008006" key="3">
    <source>
        <dbReference type="Google" id="ProtNLM"/>
    </source>
</evidence>
<gene>
    <name evidence="1" type="ORF">SAMN03097694_2387</name>
</gene>
<organism evidence="1 2">
    <name type="scientific">Janthinobacterium lividum</name>
    <dbReference type="NCBI Taxonomy" id="29581"/>
    <lineage>
        <taxon>Bacteria</taxon>
        <taxon>Pseudomonadati</taxon>
        <taxon>Pseudomonadota</taxon>
        <taxon>Betaproteobacteria</taxon>
        <taxon>Burkholderiales</taxon>
        <taxon>Oxalobacteraceae</taxon>
        <taxon>Janthinobacterium</taxon>
    </lineage>
</organism>
<protein>
    <recommendedName>
        <fullName evidence="3">Lipoprotein</fullName>
    </recommendedName>
</protein>
<reference evidence="1 2" key="1">
    <citation type="submission" date="2016-11" db="EMBL/GenBank/DDBJ databases">
        <authorList>
            <person name="Varghese N."/>
            <person name="Submissions S."/>
        </authorList>
    </citation>
    <scope>NUCLEOTIDE SEQUENCE [LARGE SCALE GENOMIC DNA]</scope>
    <source>
        <strain evidence="1 2">NFR18</strain>
    </source>
</reference>
<sequence length="441" mass="47803">MRTAMLICVVLVSTACAPQQKLLRHYQTYTVDSTVRPEALSLSVFPANPEVSVETPFILDLAERAQAELIRSAASRMGEKSNVAELMSLIAEPTEPEPAKCAWAKKTKLTKRLVINVLGDLPFPADRIEKLDLTLKLNDANAVRAEFLSWDRFTSKYFDFNIGTAKLTQSNKATIGLGRTSTSAALNATSGLEKVLNLGYEKANSLEESASYALHRLTVGGELSANSARLIQEGGPNYTLFGSSVATITFTLSPKQVLARVHSFKLFKEGIAIPPTEVSAESCPDIFPSSDKPIEVTVSGKAHLRLVTAGGETVTEGDDEVKFKTEVLAAPPFTLASTEDLSVSRYALRSCKWNGNTSVCKDLFLTRDGTGEGQFERVVLKSMDSAAELRKWLITQSKSSSVPAILNGKFAIAENSPSKFEEVTGDRAKGLMIVPEATNDK</sequence>
<dbReference type="PROSITE" id="PS51257">
    <property type="entry name" value="PROKAR_LIPOPROTEIN"/>
    <property type="match status" value="1"/>
</dbReference>
<dbReference type="Proteomes" id="UP000182489">
    <property type="component" value="Unassembled WGS sequence"/>
</dbReference>
<dbReference type="RefSeq" id="WP_072453945.1">
    <property type="nucleotide sequence ID" value="NZ_FPKH01000001.1"/>
</dbReference>
<evidence type="ECO:0000313" key="1">
    <source>
        <dbReference type="EMBL" id="SFX47763.1"/>
    </source>
</evidence>
<name>A0AB38C7G4_9BURK</name>
<evidence type="ECO:0000313" key="2">
    <source>
        <dbReference type="Proteomes" id="UP000182489"/>
    </source>
</evidence>
<comment type="caution">
    <text evidence="1">The sequence shown here is derived from an EMBL/GenBank/DDBJ whole genome shotgun (WGS) entry which is preliminary data.</text>
</comment>
<proteinExistence type="predicted"/>
<dbReference type="EMBL" id="FPKH01000001">
    <property type="protein sequence ID" value="SFX47763.1"/>
    <property type="molecule type" value="Genomic_DNA"/>
</dbReference>